<organism evidence="2 3">
    <name type="scientific">Streptomyces luteireticuli</name>
    <dbReference type="NCBI Taxonomy" id="173858"/>
    <lineage>
        <taxon>Bacteria</taxon>
        <taxon>Bacillati</taxon>
        <taxon>Actinomycetota</taxon>
        <taxon>Actinomycetes</taxon>
        <taxon>Kitasatosporales</taxon>
        <taxon>Streptomycetaceae</taxon>
        <taxon>Streptomyces</taxon>
    </lineage>
</organism>
<name>A0ABP3IZH3_9ACTN</name>
<sequence length="107" mass="11280">MGVGGQAGPVAEVAVGGTAVGNIEDLQRVVNALMPSPERPVILPSAGAAPMLFPSGPPRVPAPAGEEQQLVAQPLQEEGAEGRRWLRWGRRARAPPCRRPPLPRQPQ</sequence>
<evidence type="ECO:0000313" key="3">
    <source>
        <dbReference type="Proteomes" id="UP001500879"/>
    </source>
</evidence>
<dbReference type="EMBL" id="BAAABX010000068">
    <property type="protein sequence ID" value="GAA0432149.1"/>
    <property type="molecule type" value="Genomic_DNA"/>
</dbReference>
<accession>A0ABP3IZH3</accession>
<evidence type="ECO:0000256" key="1">
    <source>
        <dbReference type="SAM" id="MobiDB-lite"/>
    </source>
</evidence>
<evidence type="ECO:0000313" key="2">
    <source>
        <dbReference type="EMBL" id="GAA0432149.1"/>
    </source>
</evidence>
<feature type="region of interest" description="Disordered" evidence="1">
    <location>
        <begin position="75"/>
        <end position="107"/>
    </location>
</feature>
<proteinExistence type="predicted"/>
<feature type="compositionally biased region" description="Pro residues" evidence="1">
    <location>
        <begin position="97"/>
        <end position="107"/>
    </location>
</feature>
<keyword evidence="3" id="KW-1185">Reference proteome</keyword>
<reference evidence="3" key="1">
    <citation type="journal article" date="2019" name="Int. J. Syst. Evol. Microbiol.">
        <title>The Global Catalogue of Microorganisms (GCM) 10K type strain sequencing project: providing services to taxonomists for standard genome sequencing and annotation.</title>
        <authorList>
            <consortium name="The Broad Institute Genomics Platform"/>
            <consortium name="The Broad Institute Genome Sequencing Center for Infectious Disease"/>
            <person name="Wu L."/>
            <person name="Ma J."/>
        </authorList>
    </citation>
    <scope>NUCLEOTIDE SEQUENCE [LARGE SCALE GENOMIC DNA]</scope>
    <source>
        <strain evidence="3">JCM 4788</strain>
    </source>
</reference>
<dbReference type="Proteomes" id="UP001500879">
    <property type="component" value="Unassembled WGS sequence"/>
</dbReference>
<protein>
    <submittedName>
        <fullName evidence="2">Uncharacterized protein</fullName>
    </submittedName>
</protein>
<gene>
    <name evidence="2" type="ORF">GCM10010357_62170</name>
</gene>
<comment type="caution">
    <text evidence="2">The sequence shown here is derived from an EMBL/GenBank/DDBJ whole genome shotgun (WGS) entry which is preliminary data.</text>
</comment>